<dbReference type="Proteomes" id="UP000807306">
    <property type="component" value="Unassembled WGS sequence"/>
</dbReference>
<dbReference type="OrthoDB" id="3039255at2759"/>
<evidence type="ECO:0008006" key="3">
    <source>
        <dbReference type="Google" id="ProtNLM"/>
    </source>
</evidence>
<dbReference type="Gene3D" id="3.80.10.10">
    <property type="entry name" value="Ribonuclease Inhibitor"/>
    <property type="match status" value="1"/>
</dbReference>
<evidence type="ECO:0000313" key="1">
    <source>
        <dbReference type="EMBL" id="KAF9530133.1"/>
    </source>
</evidence>
<organism evidence="1 2">
    <name type="scientific">Crepidotus variabilis</name>
    <dbReference type="NCBI Taxonomy" id="179855"/>
    <lineage>
        <taxon>Eukaryota</taxon>
        <taxon>Fungi</taxon>
        <taxon>Dikarya</taxon>
        <taxon>Basidiomycota</taxon>
        <taxon>Agaricomycotina</taxon>
        <taxon>Agaricomycetes</taxon>
        <taxon>Agaricomycetidae</taxon>
        <taxon>Agaricales</taxon>
        <taxon>Agaricineae</taxon>
        <taxon>Crepidotaceae</taxon>
        <taxon>Crepidotus</taxon>
    </lineage>
</organism>
<dbReference type="SUPFAM" id="SSF52047">
    <property type="entry name" value="RNI-like"/>
    <property type="match status" value="1"/>
</dbReference>
<keyword evidence="2" id="KW-1185">Reference proteome</keyword>
<gene>
    <name evidence="1" type="ORF">CPB83DRAFT_923342</name>
</gene>
<reference evidence="1" key="1">
    <citation type="submission" date="2020-11" db="EMBL/GenBank/DDBJ databases">
        <authorList>
            <consortium name="DOE Joint Genome Institute"/>
            <person name="Ahrendt S."/>
            <person name="Riley R."/>
            <person name="Andreopoulos W."/>
            <person name="Labutti K."/>
            <person name="Pangilinan J."/>
            <person name="Ruiz-Duenas F.J."/>
            <person name="Barrasa J.M."/>
            <person name="Sanchez-Garcia M."/>
            <person name="Camarero S."/>
            <person name="Miyauchi S."/>
            <person name="Serrano A."/>
            <person name="Linde D."/>
            <person name="Babiker R."/>
            <person name="Drula E."/>
            <person name="Ayuso-Fernandez I."/>
            <person name="Pacheco R."/>
            <person name="Padilla G."/>
            <person name="Ferreira P."/>
            <person name="Barriuso J."/>
            <person name="Kellner H."/>
            <person name="Castanera R."/>
            <person name="Alfaro M."/>
            <person name="Ramirez L."/>
            <person name="Pisabarro A.G."/>
            <person name="Kuo A."/>
            <person name="Tritt A."/>
            <person name="Lipzen A."/>
            <person name="He G."/>
            <person name="Yan M."/>
            <person name="Ng V."/>
            <person name="Cullen D."/>
            <person name="Martin F."/>
            <person name="Rosso M.-N."/>
            <person name="Henrissat B."/>
            <person name="Hibbett D."/>
            <person name="Martinez A.T."/>
            <person name="Grigoriev I.V."/>
        </authorList>
    </citation>
    <scope>NUCLEOTIDE SEQUENCE</scope>
    <source>
        <strain evidence="1">CBS 506.95</strain>
    </source>
</reference>
<dbReference type="AlphaFoldDB" id="A0A9P6JRQ5"/>
<sequence length="567" mass="64171">MSAEPEVSGVTSPSSIDISSVFSPASGPMYDLPTELWYYITNLLSSPELWELRGINHFFREAAYDRRFKVMALHLGNLENMGPMDDLFYLAPDRTCRARELHLQFGEVGDRRAQSSTMSPFSAPIAACKKMVSKVQNYLLKPRVSVEAVNTSRTSLRVLLAMSPKFSRPSKTSNKYSSRGRTMKMQDYASIASLKSLCYQPLFSRTTQISPLSLLKSGITNNFFGYLPHSQRSPDFLTSKKSVFQSGIKDLVVPFLNTHRETLSSLHLLADGYFSGLDLSFLHFLAPIPHLRMLKLYLLVCMPSAAQNIEALLKKHANTIESLILSVVEFNNTDASPPYSKLSMLLAPLPSLKHLEIAGEFCYLRGSTTRSLPALVHYVSYYRDTLHSLRIFGKMILYTDIERLASVTWPKLVSLDLQLPTCHPEFFDSLAKGFPSLQEVSLSVYFFQGSTVPSEGLSENKNRTAFLTNLARRSYPTSHLGHILIKFPDITEQPQRHERNTTRTAQIDWLTHLYDVLFEAFPRLISVNDIPRSRLKSYITYKRKREAMEKAKREEAALALQVLGPLL</sequence>
<accession>A0A9P6JRQ5</accession>
<dbReference type="InterPro" id="IPR032675">
    <property type="entry name" value="LRR_dom_sf"/>
</dbReference>
<name>A0A9P6JRQ5_9AGAR</name>
<proteinExistence type="predicted"/>
<dbReference type="EMBL" id="MU157842">
    <property type="protein sequence ID" value="KAF9530133.1"/>
    <property type="molecule type" value="Genomic_DNA"/>
</dbReference>
<comment type="caution">
    <text evidence="1">The sequence shown here is derived from an EMBL/GenBank/DDBJ whole genome shotgun (WGS) entry which is preliminary data.</text>
</comment>
<evidence type="ECO:0000313" key="2">
    <source>
        <dbReference type="Proteomes" id="UP000807306"/>
    </source>
</evidence>
<protein>
    <recommendedName>
        <fullName evidence="3">F-box domain-containing protein</fullName>
    </recommendedName>
</protein>